<feature type="compositionally biased region" description="Basic and acidic residues" evidence="2">
    <location>
        <begin position="436"/>
        <end position="448"/>
    </location>
</feature>
<feature type="compositionally biased region" description="Low complexity" evidence="2">
    <location>
        <begin position="508"/>
        <end position="552"/>
    </location>
</feature>
<feature type="domain" description="C2H2-type" evidence="3">
    <location>
        <begin position="338"/>
        <end position="360"/>
    </location>
</feature>
<feature type="compositionally biased region" description="Basic and acidic residues" evidence="2">
    <location>
        <begin position="132"/>
        <end position="148"/>
    </location>
</feature>
<evidence type="ECO:0000259" key="3">
    <source>
        <dbReference type="PROSITE" id="PS00028"/>
    </source>
</evidence>
<dbReference type="InterPro" id="IPR055309">
    <property type="entry name" value="Znf318-like"/>
</dbReference>
<feature type="compositionally biased region" description="Polar residues" evidence="2">
    <location>
        <begin position="1061"/>
        <end position="1077"/>
    </location>
</feature>
<keyword evidence="1" id="KW-0175">Coiled coil</keyword>
<dbReference type="PROSITE" id="PS00028">
    <property type="entry name" value="ZINC_FINGER_C2H2_1"/>
    <property type="match status" value="1"/>
</dbReference>
<feature type="region of interest" description="Disordered" evidence="2">
    <location>
        <begin position="632"/>
        <end position="815"/>
    </location>
</feature>
<dbReference type="GO" id="GO:0008270">
    <property type="term" value="F:zinc ion binding"/>
    <property type="evidence" value="ECO:0007669"/>
    <property type="project" value="InterPro"/>
</dbReference>
<accession>A0A8J6E4X9</accession>
<feature type="compositionally biased region" description="Polar residues" evidence="2">
    <location>
        <begin position="749"/>
        <end position="785"/>
    </location>
</feature>
<feature type="region of interest" description="Disordered" evidence="2">
    <location>
        <begin position="387"/>
        <end position="453"/>
    </location>
</feature>
<protein>
    <recommendedName>
        <fullName evidence="3">C2H2-type domain-containing protein</fullName>
    </recommendedName>
</protein>
<dbReference type="GO" id="GO:0003676">
    <property type="term" value="F:nucleic acid binding"/>
    <property type="evidence" value="ECO:0007669"/>
    <property type="project" value="InterPro"/>
</dbReference>
<dbReference type="InterPro" id="IPR036236">
    <property type="entry name" value="Znf_C2H2_sf"/>
</dbReference>
<evidence type="ECO:0000256" key="1">
    <source>
        <dbReference type="SAM" id="Coils"/>
    </source>
</evidence>
<evidence type="ECO:0000313" key="4">
    <source>
        <dbReference type="EMBL" id="KAG9463105.1"/>
    </source>
</evidence>
<dbReference type="AlphaFoldDB" id="A0A8J6E4X9"/>
<gene>
    <name evidence="4" type="ORF">GDO78_022426</name>
</gene>
<dbReference type="SUPFAM" id="SSF57667">
    <property type="entry name" value="beta-beta-alpha zinc fingers"/>
    <property type="match status" value="1"/>
</dbReference>
<dbReference type="GO" id="GO:0045893">
    <property type="term" value="P:positive regulation of DNA-templated transcription"/>
    <property type="evidence" value="ECO:0007669"/>
    <property type="project" value="TreeGrafter"/>
</dbReference>
<evidence type="ECO:0000313" key="5">
    <source>
        <dbReference type="Proteomes" id="UP000770717"/>
    </source>
</evidence>
<feature type="compositionally biased region" description="Basic and acidic residues" evidence="2">
    <location>
        <begin position="1080"/>
        <end position="1089"/>
    </location>
</feature>
<dbReference type="InterPro" id="IPR003604">
    <property type="entry name" value="Matrin/U1-like-C_Znf_C2H2"/>
</dbReference>
<feature type="coiled-coil region" evidence="1">
    <location>
        <begin position="17"/>
        <end position="94"/>
    </location>
</feature>
<name>A0A8J6E4X9_ELECQ</name>
<keyword evidence="5" id="KW-1185">Reference proteome</keyword>
<proteinExistence type="predicted"/>
<comment type="caution">
    <text evidence="4">The sequence shown here is derived from an EMBL/GenBank/DDBJ whole genome shotgun (WGS) entry which is preliminary data.</text>
</comment>
<feature type="compositionally biased region" description="Basic and acidic residues" evidence="2">
    <location>
        <begin position="158"/>
        <end position="175"/>
    </location>
</feature>
<feature type="region of interest" description="Disordered" evidence="2">
    <location>
        <begin position="1061"/>
        <end position="1112"/>
    </location>
</feature>
<dbReference type="OrthoDB" id="9909793at2759"/>
<dbReference type="PANTHER" id="PTHR15577">
    <property type="entry name" value="ZINC FINGER CONTAINING PROTEIN"/>
    <property type="match status" value="1"/>
</dbReference>
<dbReference type="PANTHER" id="PTHR15577:SF2">
    <property type="entry name" value="ZINC FINGER PROTEIN 318"/>
    <property type="match status" value="1"/>
</dbReference>
<feature type="compositionally biased region" description="Basic and acidic residues" evidence="2">
    <location>
        <begin position="112"/>
        <end position="123"/>
    </location>
</feature>
<feature type="compositionally biased region" description="Basic and acidic residues" evidence="2">
    <location>
        <begin position="396"/>
        <end position="421"/>
    </location>
</feature>
<feature type="compositionally biased region" description="Basic and acidic residues" evidence="2">
    <location>
        <begin position="786"/>
        <end position="804"/>
    </location>
</feature>
<sequence length="1112" mass="121918">MLPMTQRKRAFHLLKVLEELDSVRKEHKVKNENLKTLSAKVEQLRTQQGLLLRKKRREKDGHKDPLLEELNSVLESAQKQISSLCEEINTTKHKQQQLTKVAEILGVNPTELVEKSEPKKEQRSSGSPAPTRDSDNESRTSNDSKSANDLKTTTDPLSKVDLKAKSSSKSEDDAKSLGAAHLPNVTKKSEDVQSKGTPPVASPNSKNSPEPHSPCLSKSEDTIKSRDKSRSKSPQPCPPPPSSKTQPQSEEPRLFDISEVFEYYDSGSHWCDDCNAICLTLFEFLLHLHEKKHIQCAKGLKRPWAKKKDSEPSTPKKQKVNVPLKGTEFMTPTEGFYCGLCDELFPDLVEAELHLKSYAHNDKYKKYIEAHINYEAIRREKKKAKLTLAQTQQKRKIAEQKREEYERSRSKKLKKEEEDRKAKSKRYTAVPPPYSEQKRNKTPEKEPAKNSAFKKFAWKPVENKTQAAVSSSKVDTALNKPKEEEPKVLPIKPKGFAIKLLGKPSTVSANASSVSHSATSTAVTTTATSTSSTSAASTTAASTTTTTSPAATKVQPGLPNQLTIRPNLPSPLNIRSPAPSVTMSKPAPLNTFLSIRSSNATSKSIPIVNNEPTGVFSKDLVSRAFGGEVILKEGAQPNATDKAENKEQKKKTGQSPEALQKTKGPDLVKVLVSEKTVENKEVQSVKESSVSKPGPVLTSPSRPPFSGPTKQAPIPESAKVPQTQKRKYPVSNPALFPFYTSPSVKFPISRSTNGSSNSAKSDSTITPSNQKTGNAEFTPTGVQKPQDTKAPSKLEKETQQEVKDPTLSINPTTGRIQYFPVQETKVKDTNVQKLPETKRTPTVVTYVSKVSPNKPFPTPPVPVLNIKPAFNATTKLNQKFKKAPLSLPSSLFGHVQDTACKDIKITSIESQRTINTADKSVSPLLPPAATQVSPILSDKPSSAKPSTLQQELDSYYKLIATEEDPEDLTTSEDQDLETSPATVNVTKVPQQTKVENLPQKKAKLEIAPPPVKTPTKPVVLDVSGEDPDDSDMACEVPDVPSNSVSQTAGWNFMQSSYASNQSCWSNNRQPMSLASGNGSKGKDESKETHVTTAVASESSMEDLSVYVTCDSD</sequence>
<dbReference type="InterPro" id="IPR013087">
    <property type="entry name" value="Znf_C2H2_type"/>
</dbReference>
<evidence type="ECO:0000256" key="2">
    <source>
        <dbReference type="SAM" id="MobiDB-lite"/>
    </source>
</evidence>
<reference evidence="4" key="1">
    <citation type="thesis" date="2020" institute="ProQuest LLC" country="789 East Eisenhower Parkway, Ann Arbor, MI, USA">
        <title>Comparative Genomics and Chromosome Evolution.</title>
        <authorList>
            <person name="Mudd A.B."/>
        </authorList>
    </citation>
    <scope>NUCLEOTIDE SEQUENCE</scope>
    <source>
        <strain evidence="4">HN-11 Male</strain>
        <tissue evidence="4">Kidney and liver</tissue>
    </source>
</reference>
<feature type="compositionally biased region" description="Basic and acidic residues" evidence="2">
    <location>
        <begin position="218"/>
        <end position="230"/>
    </location>
</feature>
<feature type="compositionally biased region" description="Acidic residues" evidence="2">
    <location>
        <begin position="964"/>
        <end position="976"/>
    </location>
</feature>
<dbReference type="EMBL" id="WNTK01008041">
    <property type="protein sequence ID" value="KAG9463105.1"/>
    <property type="molecule type" value="Genomic_DNA"/>
</dbReference>
<dbReference type="Proteomes" id="UP000770717">
    <property type="component" value="Unassembled WGS sequence"/>
</dbReference>
<feature type="region of interest" description="Disordered" evidence="2">
    <location>
        <begin position="508"/>
        <end position="570"/>
    </location>
</feature>
<feature type="region of interest" description="Disordered" evidence="2">
    <location>
        <begin position="964"/>
        <end position="983"/>
    </location>
</feature>
<feature type="compositionally biased region" description="Basic and acidic residues" evidence="2">
    <location>
        <begin position="675"/>
        <end position="684"/>
    </location>
</feature>
<organism evidence="4 5">
    <name type="scientific">Eleutherodactylus coqui</name>
    <name type="common">Puerto Rican coqui</name>
    <dbReference type="NCBI Taxonomy" id="57060"/>
    <lineage>
        <taxon>Eukaryota</taxon>
        <taxon>Metazoa</taxon>
        <taxon>Chordata</taxon>
        <taxon>Craniata</taxon>
        <taxon>Vertebrata</taxon>
        <taxon>Euteleostomi</taxon>
        <taxon>Amphibia</taxon>
        <taxon>Batrachia</taxon>
        <taxon>Anura</taxon>
        <taxon>Neobatrachia</taxon>
        <taxon>Hyloidea</taxon>
        <taxon>Eleutherodactylidae</taxon>
        <taxon>Eleutherodactylinae</taxon>
        <taxon>Eleutherodactylus</taxon>
        <taxon>Eleutherodactylus</taxon>
    </lineage>
</organism>
<dbReference type="GO" id="GO:0045892">
    <property type="term" value="P:negative regulation of DNA-templated transcription"/>
    <property type="evidence" value="ECO:0007669"/>
    <property type="project" value="TreeGrafter"/>
</dbReference>
<feature type="region of interest" description="Disordered" evidence="2">
    <location>
        <begin position="109"/>
        <end position="251"/>
    </location>
</feature>
<dbReference type="SMART" id="SM00451">
    <property type="entry name" value="ZnF_U1"/>
    <property type="match status" value="2"/>
</dbReference>
<dbReference type="GO" id="GO:0005654">
    <property type="term" value="C:nucleoplasm"/>
    <property type="evidence" value="ECO:0007669"/>
    <property type="project" value="TreeGrafter"/>
</dbReference>